<dbReference type="RefSeq" id="WP_089374640.1">
    <property type="nucleotide sequence ID" value="NZ_FZOA01000002.1"/>
</dbReference>
<accession>A0A238YCL7</accession>
<dbReference type="Proteomes" id="UP000198305">
    <property type="component" value="Unassembled WGS sequence"/>
</dbReference>
<reference evidence="2" key="1">
    <citation type="submission" date="2017-06" db="EMBL/GenBank/DDBJ databases">
        <authorList>
            <person name="Varghese N."/>
            <person name="Submissions S."/>
        </authorList>
    </citation>
    <scope>NUCLEOTIDE SEQUENCE [LARGE SCALE GENOMIC DNA]</scope>
    <source>
        <strain evidence="2">Ca-68</strain>
    </source>
</reference>
<sequence>MSQEIFDPVLERFLLPAQRAEATAELAARGAAALPVLTALFDGSARNSYGMPYRDLGMPLLCGLVAARRLGTIAQPLEPFICAALRARHHYAAEALGALGSLSEDSIIALANALQDNALLAYESALALSLCGATGHPAVMEAGAVSSIAAKALASISSSV</sequence>
<dbReference type="AlphaFoldDB" id="A0A238YCL7"/>
<name>A0A238YCL7_9PROT</name>
<gene>
    <name evidence="1" type="ORF">SAMN05192560_0473</name>
</gene>
<evidence type="ECO:0008006" key="3">
    <source>
        <dbReference type="Google" id="ProtNLM"/>
    </source>
</evidence>
<proteinExistence type="predicted"/>
<keyword evidence="2" id="KW-1185">Reference proteome</keyword>
<dbReference type="OrthoDB" id="10001752at2"/>
<dbReference type="EMBL" id="FZOA01000002">
    <property type="protein sequence ID" value="SNR68548.1"/>
    <property type="molecule type" value="Genomic_DNA"/>
</dbReference>
<evidence type="ECO:0000313" key="1">
    <source>
        <dbReference type="EMBL" id="SNR68548.1"/>
    </source>
</evidence>
<organism evidence="1 2">
    <name type="scientific">Methylobacillus rhizosphaerae</name>
    <dbReference type="NCBI Taxonomy" id="551994"/>
    <lineage>
        <taxon>Bacteria</taxon>
        <taxon>Pseudomonadati</taxon>
        <taxon>Pseudomonadota</taxon>
        <taxon>Betaproteobacteria</taxon>
        <taxon>Nitrosomonadales</taxon>
        <taxon>Methylophilaceae</taxon>
        <taxon>Methylobacillus</taxon>
    </lineage>
</organism>
<evidence type="ECO:0000313" key="2">
    <source>
        <dbReference type="Proteomes" id="UP000198305"/>
    </source>
</evidence>
<protein>
    <recommendedName>
        <fullName evidence="3">HEAT repeat-containing protein</fullName>
    </recommendedName>
</protein>